<sequence>MFMLFDLSTPSRTSPPGEIVGIFAVKAIYSEQKTVMSSSIHDPFARAKVALRHSPIGPLYLPLTDIAGGIASSSLIRMTLTDPSRMGYTIIVTIKESTADKYWLVEKAVSHAGTWVLDGQEVLNLDFSATCGSLRFMNPPGGQQSMSSIVRARNDRRRLSRMLHQSCQAIHGYQLSLVGQTDGTHLVSQR</sequence>
<dbReference type="Gene3D" id="2.60.270.20">
    <property type="entry name" value="Cytolysin/lectin"/>
    <property type="match status" value="1"/>
</dbReference>
<dbReference type="SUPFAM" id="SSF63724">
    <property type="entry name" value="Cytolysin/lectin"/>
    <property type="match status" value="1"/>
</dbReference>
<reference evidence="1 2" key="1">
    <citation type="submission" date="2019-02" db="EMBL/GenBank/DDBJ databases">
        <title>Genome sequencing of the rare red list fungi Dentipellis fragilis.</title>
        <authorList>
            <person name="Buettner E."/>
            <person name="Kellner H."/>
        </authorList>
    </citation>
    <scope>NUCLEOTIDE SEQUENCE [LARGE SCALE GENOMIC DNA]</scope>
    <source>
        <strain evidence="1 2">DSM 105465</strain>
    </source>
</reference>
<organism evidence="1 2">
    <name type="scientific">Dentipellis fragilis</name>
    <dbReference type="NCBI Taxonomy" id="205917"/>
    <lineage>
        <taxon>Eukaryota</taxon>
        <taxon>Fungi</taxon>
        <taxon>Dikarya</taxon>
        <taxon>Basidiomycota</taxon>
        <taxon>Agaricomycotina</taxon>
        <taxon>Agaricomycetes</taxon>
        <taxon>Russulales</taxon>
        <taxon>Hericiaceae</taxon>
        <taxon>Dentipellis</taxon>
    </lineage>
</organism>
<dbReference type="AlphaFoldDB" id="A0A4Y9Z5H6"/>
<gene>
    <name evidence="1" type="ORF">EVG20_g3021</name>
</gene>
<comment type="caution">
    <text evidence="1">The sequence shown here is derived from an EMBL/GenBank/DDBJ whole genome shotgun (WGS) entry which is preliminary data.</text>
</comment>
<proteinExistence type="predicted"/>
<keyword evidence="2" id="KW-1185">Reference proteome</keyword>
<evidence type="ECO:0000313" key="2">
    <source>
        <dbReference type="Proteomes" id="UP000298327"/>
    </source>
</evidence>
<dbReference type="Proteomes" id="UP000298327">
    <property type="component" value="Unassembled WGS sequence"/>
</dbReference>
<dbReference type="EMBL" id="SEOQ01000129">
    <property type="protein sequence ID" value="TFY69724.1"/>
    <property type="molecule type" value="Genomic_DNA"/>
</dbReference>
<accession>A0A4Y9Z5H6</accession>
<dbReference type="InterPro" id="IPR015926">
    <property type="entry name" value="Cytolysin/lectin"/>
</dbReference>
<dbReference type="InterPro" id="IPR009960">
    <property type="entry name" value="Fruit_body_lectin_fun"/>
</dbReference>
<name>A0A4Y9Z5H6_9AGAM</name>
<evidence type="ECO:0000313" key="1">
    <source>
        <dbReference type="EMBL" id="TFY69724.1"/>
    </source>
</evidence>
<dbReference type="Pfam" id="PF07367">
    <property type="entry name" value="FB_lectin"/>
    <property type="match status" value="1"/>
</dbReference>
<protein>
    <submittedName>
        <fullName evidence="1">Uncharacterized protein</fullName>
    </submittedName>
</protein>